<sequence length="135" mass="15691">MKVDMYARFGNELLKPALQEQPYDTRILQPSAPPAQQNVLYATMESDVQKKTERGVESFLEDWRLISLYHEDNDIKLVRLEQHFNNAIVTTNDKVMITTKNTLHYAFPHLTNTEPGRTFASKILDQQYNSRLSAF</sequence>
<dbReference type="OrthoDB" id="10308054at2759"/>
<protein>
    <submittedName>
        <fullName evidence="1">Uncharacterized protein</fullName>
    </submittedName>
</protein>
<organism evidence="1 2">
    <name type="scientific">Phytophthora nicotianae</name>
    <name type="common">Potato buckeye rot agent</name>
    <name type="synonym">Phytophthora parasitica</name>
    <dbReference type="NCBI Taxonomy" id="4792"/>
    <lineage>
        <taxon>Eukaryota</taxon>
        <taxon>Sar</taxon>
        <taxon>Stramenopiles</taxon>
        <taxon>Oomycota</taxon>
        <taxon>Peronosporomycetes</taxon>
        <taxon>Peronosporales</taxon>
        <taxon>Peronosporaceae</taxon>
        <taxon>Phytophthora</taxon>
    </lineage>
</organism>
<dbReference type="EMBL" id="LNFO01002355">
    <property type="protein sequence ID" value="KUF86096.1"/>
    <property type="molecule type" value="Genomic_DNA"/>
</dbReference>
<gene>
    <name evidence="1" type="ORF">AM587_10001620</name>
</gene>
<evidence type="ECO:0000313" key="1">
    <source>
        <dbReference type="EMBL" id="KUF86096.1"/>
    </source>
</evidence>
<proteinExistence type="predicted"/>
<dbReference type="AlphaFoldDB" id="A0A0W8CPB9"/>
<comment type="caution">
    <text evidence="1">The sequence shown here is derived from an EMBL/GenBank/DDBJ whole genome shotgun (WGS) entry which is preliminary data.</text>
</comment>
<accession>A0A0W8CPB9</accession>
<evidence type="ECO:0000313" key="2">
    <source>
        <dbReference type="Proteomes" id="UP000052943"/>
    </source>
</evidence>
<dbReference type="Proteomes" id="UP000052943">
    <property type="component" value="Unassembled WGS sequence"/>
</dbReference>
<reference evidence="1 2" key="1">
    <citation type="submission" date="2015-11" db="EMBL/GenBank/DDBJ databases">
        <title>Genomes and virulence difference between two physiological races of Phytophthora nicotianae.</title>
        <authorList>
            <person name="Liu H."/>
            <person name="Ma X."/>
            <person name="Yu H."/>
            <person name="Fang D."/>
            <person name="Li Y."/>
            <person name="Wang X."/>
            <person name="Wang W."/>
            <person name="Dong Y."/>
            <person name="Xiao B."/>
        </authorList>
    </citation>
    <scope>NUCLEOTIDE SEQUENCE [LARGE SCALE GENOMIC DNA]</scope>
    <source>
        <strain evidence="2">race 0</strain>
    </source>
</reference>
<name>A0A0W8CPB9_PHYNI</name>